<keyword evidence="2" id="KW-0119">Carbohydrate metabolism</keyword>
<dbReference type="Pfam" id="PF02782">
    <property type="entry name" value="FGGY_C"/>
    <property type="match status" value="1"/>
</dbReference>
<dbReference type="Proteomes" id="UP000632535">
    <property type="component" value="Unassembled WGS sequence"/>
</dbReference>
<sequence>MTSGAVVGVDIGTSSAKAVLVDLDGRELAHAAIPHEPSRPRPGHVEMDGEVWWDELTRLVADLRRQCDVPVVAVGTSGIGPCALLTDADGAPLRPAILYGVDTRGCASIDGLEAELGAAEILRATGSRLSSQSVGPKLAWVAEHEPATWSRARRLFMPSSWLVWRLTGAYRLDHTSASQATPLYDLRTGGWHERWADRLRGDVALPELGRPGDVAGHVTRAAARQTGLPEGIPVVLGTIDAWAEGASVPTAPGDLALMYGSTLFMISSGPRVLRHPDLWASAGVRPGTYDLTAGTATSGAVTSWLRRLFGGPDFAELVAEAERSPAGSRGLLMLPYFAGERTPLHDPDARGVVAGLTLEHGRGDLYRAALEATAYGVRQNLDLLRQAGAVVERGVAVGGGSQGTLWPQIVSDVTGLPQMLAAGAAGASLGAAHLAAQAVADVDIARWNPLTTRVEPHPGRAGRYDALYADYLDLYTATRRTAHHLAEVQRRSTDAGAPAPRS</sequence>
<dbReference type="SUPFAM" id="SSF53067">
    <property type="entry name" value="Actin-like ATPase domain"/>
    <property type="match status" value="2"/>
</dbReference>
<dbReference type="EMBL" id="BMDG01000005">
    <property type="protein sequence ID" value="GGI08015.1"/>
    <property type="molecule type" value="Genomic_DNA"/>
</dbReference>
<dbReference type="CDD" id="cd07804">
    <property type="entry name" value="ASKHA_NBD_FGGY_RrXK-like"/>
    <property type="match status" value="1"/>
</dbReference>
<protein>
    <submittedName>
        <fullName evidence="8">Sugar kinase</fullName>
    </submittedName>
</protein>
<gene>
    <name evidence="8" type="ORF">GCM10007368_19060</name>
</gene>
<dbReference type="PANTHER" id="PTHR43095">
    <property type="entry name" value="SUGAR KINASE"/>
    <property type="match status" value="1"/>
</dbReference>
<organism evidence="8 9">
    <name type="scientific">Isoptericola cucumis</name>
    <dbReference type="NCBI Taxonomy" id="1776856"/>
    <lineage>
        <taxon>Bacteria</taxon>
        <taxon>Bacillati</taxon>
        <taxon>Actinomycetota</taxon>
        <taxon>Actinomycetes</taxon>
        <taxon>Micrococcales</taxon>
        <taxon>Promicromonosporaceae</taxon>
        <taxon>Isoptericola</taxon>
    </lineage>
</organism>
<dbReference type="Pfam" id="PF00370">
    <property type="entry name" value="FGGY_N"/>
    <property type="match status" value="1"/>
</dbReference>
<dbReference type="PANTHER" id="PTHR43095:SF5">
    <property type="entry name" value="XYLULOSE KINASE"/>
    <property type="match status" value="1"/>
</dbReference>
<dbReference type="InterPro" id="IPR000577">
    <property type="entry name" value="Carb_kinase_FGGY"/>
</dbReference>
<dbReference type="InterPro" id="IPR018485">
    <property type="entry name" value="FGGY_C"/>
</dbReference>
<evidence type="ECO:0000256" key="5">
    <source>
        <dbReference type="RuleBase" id="RU003733"/>
    </source>
</evidence>
<evidence type="ECO:0000259" key="7">
    <source>
        <dbReference type="Pfam" id="PF02782"/>
    </source>
</evidence>
<evidence type="ECO:0000313" key="8">
    <source>
        <dbReference type="EMBL" id="GGI08015.1"/>
    </source>
</evidence>
<evidence type="ECO:0000313" key="9">
    <source>
        <dbReference type="Proteomes" id="UP000632535"/>
    </source>
</evidence>
<dbReference type="InterPro" id="IPR018483">
    <property type="entry name" value="Carb_kinase_FGGY_CS"/>
</dbReference>
<keyword evidence="2" id="KW-0859">Xylose metabolism</keyword>
<evidence type="ECO:0000256" key="4">
    <source>
        <dbReference type="ARBA" id="ARBA00022777"/>
    </source>
</evidence>
<keyword evidence="3 5" id="KW-0808">Transferase</keyword>
<dbReference type="PROSITE" id="PS00445">
    <property type="entry name" value="FGGY_KINASES_2"/>
    <property type="match status" value="1"/>
</dbReference>
<name>A0ABQ2B6T6_9MICO</name>
<dbReference type="PIRSF" id="PIRSF000538">
    <property type="entry name" value="GlpK"/>
    <property type="match status" value="1"/>
</dbReference>
<evidence type="ECO:0000256" key="2">
    <source>
        <dbReference type="ARBA" id="ARBA00022629"/>
    </source>
</evidence>
<comment type="similarity">
    <text evidence="1 5">Belongs to the FGGY kinase family.</text>
</comment>
<comment type="caution">
    <text evidence="8">The sequence shown here is derived from an EMBL/GenBank/DDBJ whole genome shotgun (WGS) entry which is preliminary data.</text>
</comment>
<reference evidence="9" key="1">
    <citation type="journal article" date="2019" name="Int. J. Syst. Evol. Microbiol.">
        <title>The Global Catalogue of Microorganisms (GCM) 10K type strain sequencing project: providing services to taxonomists for standard genome sequencing and annotation.</title>
        <authorList>
            <consortium name="The Broad Institute Genomics Platform"/>
            <consortium name="The Broad Institute Genome Sequencing Center for Infectious Disease"/>
            <person name="Wu L."/>
            <person name="Ma J."/>
        </authorList>
    </citation>
    <scope>NUCLEOTIDE SEQUENCE [LARGE SCALE GENOMIC DNA]</scope>
    <source>
        <strain evidence="9">CCM 8653</strain>
    </source>
</reference>
<proteinExistence type="inferred from homology"/>
<evidence type="ECO:0000259" key="6">
    <source>
        <dbReference type="Pfam" id="PF00370"/>
    </source>
</evidence>
<feature type="domain" description="Carbohydrate kinase FGGY C-terminal" evidence="7">
    <location>
        <begin position="259"/>
        <end position="438"/>
    </location>
</feature>
<dbReference type="InterPro" id="IPR043129">
    <property type="entry name" value="ATPase_NBD"/>
</dbReference>
<dbReference type="InterPro" id="IPR018484">
    <property type="entry name" value="FGGY_N"/>
</dbReference>
<evidence type="ECO:0000256" key="1">
    <source>
        <dbReference type="ARBA" id="ARBA00009156"/>
    </source>
</evidence>
<dbReference type="GO" id="GO:0016301">
    <property type="term" value="F:kinase activity"/>
    <property type="evidence" value="ECO:0007669"/>
    <property type="project" value="UniProtKB-KW"/>
</dbReference>
<dbReference type="InterPro" id="IPR050406">
    <property type="entry name" value="FGGY_Carb_Kinase"/>
</dbReference>
<keyword evidence="4 5" id="KW-0418">Kinase</keyword>
<accession>A0ABQ2B6T6</accession>
<keyword evidence="9" id="KW-1185">Reference proteome</keyword>
<evidence type="ECO:0000256" key="3">
    <source>
        <dbReference type="ARBA" id="ARBA00022679"/>
    </source>
</evidence>
<dbReference type="RefSeq" id="WP_188523435.1">
    <property type="nucleotide sequence ID" value="NZ_BMDG01000005.1"/>
</dbReference>
<feature type="domain" description="Carbohydrate kinase FGGY N-terminal" evidence="6">
    <location>
        <begin position="6"/>
        <end position="241"/>
    </location>
</feature>
<dbReference type="Gene3D" id="3.30.420.40">
    <property type="match status" value="2"/>
</dbReference>